<name>A0ABS8AY51_9BACT</name>
<evidence type="ECO:0000313" key="3">
    <source>
        <dbReference type="Proteomes" id="UP001165296"/>
    </source>
</evidence>
<comment type="caution">
    <text evidence="2">The sequence shown here is derived from an EMBL/GenBank/DDBJ whole genome shotgun (WGS) entry which is preliminary data.</text>
</comment>
<keyword evidence="1" id="KW-1133">Transmembrane helix</keyword>
<feature type="transmembrane region" description="Helical" evidence="1">
    <location>
        <begin position="9"/>
        <end position="29"/>
    </location>
</feature>
<reference evidence="2" key="1">
    <citation type="submission" date="2021-10" db="EMBL/GenBank/DDBJ databases">
        <authorList>
            <person name="Dean J.D."/>
            <person name="Kim M.K."/>
            <person name="Newey C.N."/>
            <person name="Stoker T.S."/>
            <person name="Thompson D.W."/>
            <person name="Grose J.H."/>
        </authorList>
    </citation>
    <scope>NUCLEOTIDE SEQUENCE</scope>
    <source>
        <strain evidence="2">BT178</strain>
    </source>
</reference>
<sequence>MERENRNRLLLGLLLGALVLSMLLNFFFLKQQTDQSMNYELEAGLPVTVTEMELAQVRSELAKCQRGYATRPDSLARIMNSASSDQL</sequence>
<dbReference type="EMBL" id="JAJADR010000010">
    <property type="protein sequence ID" value="MCB2410719.1"/>
    <property type="molecule type" value="Genomic_DNA"/>
</dbReference>
<accession>A0ABS8AY51</accession>
<keyword evidence="3" id="KW-1185">Reference proteome</keyword>
<keyword evidence="1" id="KW-0812">Transmembrane</keyword>
<keyword evidence="1" id="KW-0472">Membrane</keyword>
<evidence type="ECO:0000313" key="2">
    <source>
        <dbReference type="EMBL" id="MCB2410719.1"/>
    </source>
</evidence>
<protein>
    <submittedName>
        <fullName evidence="2">Uncharacterized protein</fullName>
    </submittedName>
</protein>
<organism evidence="2 3">
    <name type="scientific">Hymenobacter lucidus</name>
    <dbReference type="NCBI Taxonomy" id="2880930"/>
    <lineage>
        <taxon>Bacteria</taxon>
        <taxon>Pseudomonadati</taxon>
        <taxon>Bacteroidota</taxon>
        <taxon>Cytophagia</taxon>
        <taxon>Cytophagales</taxon>
        <taxon>Hymenobacteraceae</taxon>
        <taxon>Hymenobacter</taxon>
    </lineage>
</organism>
<proteinExistence type="predicted"/>
<evidence type="ECO:0000256" key="1">
    <source>
        <dbReference type="SAM" id="Phobius"/>
    </source>
</evidence>
<gene>
    <name evidence="2" type="ORF">LGH74_22210</name>
</gene>
<dbReference type="Proteomes" id="UP001165296">
    <property type="component" value="Unassembled WGS sequence"/>
</dbReference>